<dbReference type="GO" id="GO:0008360">
    <property type="term" value="P:regulation of cell shape"/>
    <property type="evidence" value="ECO:0007669"/>
    <property type="project" value="UniProtKB-UniRule"/>
</dbReference>
<feature type="active site" description="Nucleophile" evidence="7">
    <location>
        <position position="475"/>
    </location>
</feature>
<comment type="pathway">
    <text evidence="1 7">Cell wall biogenesis; peptidoglycan biosynthesis.</text>
</comment>
<evidence type="ECO:0000313" key="10">
    <source>
        <dbReference type="Proteomes" id="UP000030185"/>
    </source>
</evidence>
<protein>
    <submittedName>
        <fullName evidence="9">ErfK/YbiS/YcfS/YnhG family protein</fullName>
    </submittedName>
</protein>
<dbReference type="InterPro" id="IPR038063">
    <property type="entry name" value="Transpep_catalytic_dom"/>
</dbReference>
<keyword evidence="6 7" id="KW-0961">Cell wall biogenesis/degradation</keyword>
<dbReference type="Pfam" id="PF01471">
    <property type="entry name" value="PG_binding_1"/>
    <property type="match status" value="1"/>
</dbReference>
<comment type="similarity">
    <text evidence="2">Belongs to the YkuD family.</text>
</comment>
<dbReference type="Gene3D" id="1.10.101.10">
    <property type="entry name" value="PGBD-like superfamily/PGBD"/>
    <property type="match status" value="1"/>
</dbReference>
<dbReference type="UniPathway" id="UPA00219"/>
<feature type="active site" description="Proton donor/acceptor" evidence="7">
    <location>
        <position position="456"/>
    </location>
</feature>
<dbReference type="GO" id="GO:0071555">
    <property type="term" value="P:cell wall organization"/>
    <property type="evidence" value="ECO:0007669"/>
    <property type="project" value="UniProtKB-UniRule"/>
</dbReference>
<keyword evidence="5 7" id="KW-0573">Peptidoglycan synthesis</keyword>
<dbReference type="Pfam" id="PF20142">
    <property type="entry name" value="Scaffold"/>
    <property type="match status" value="1"/>
</dbReference>
<dbReference type="Gene3D" id="2.40.440.10">
    <property type="entry name" value="L,D-transpeptidase catalytic domain-like"/>
    <property type="match status" value="1"/>
</dbReference>
<dbReference type="GO" id="GO:0016740">
    <property type="term" value="F:transferase activity"/>
    <property type="evidence" value="ECO:0007669"/>
    <property type="project" value="UniProtKB-KW"/>
</dbReference>
<dbReference type="GO" id="GO:0004180">
    <property type="term" value="F:carboxypeptidase activity"/>
    <property type="evidence" value="ECO:0007669"/>
    <property type="project" value="UniProtKB-ARBA"/>
</dbReference>
<dbReference type="InterPro" id="IPR036366">
    <property type="entry name" value="PGBDSf"/>
</dbReference>
<dbReference type="PROSITE" id="PS52029">
    <property type="entry name" value="LD_TPASE"/>
    <property type="match status" value="1"/>
</dbReference>
<gene>
    <name evidence="9" type="ORF">MYP_322</name>
</gene>
<proteinExistence type="inferred from homology"/>
<dbReference type="InterPro" id="IPR045380">
    <property type="entry name" value="LD_TPept_scaffold_dom"/>
</dbReference>
<dbReference type="InterPro" id="IPR005490">
    <property type="entry name" value="LD_TPept_cat_dom"/>
</dbReference>
<dbReference type="RefSeq" id="WP_081990368.1">
    <property type="nucleotide sequence ID" value="NZ_BBLT01000001.1"/>
</dbReference>
<dbReference type="STRING" id="153721.MYP_322"/>
<feature type="domain" description="L,D-TPase catalytic" evidence="8">
    <location>
        <begin position="322"/>
        <end position="501"/>
    </location>
</feature>
<dbReference type="InterPro" id="IPR036365">
    <property type="entry name" value="PGBD-like_sf"/>
</dbReference>
<dbReference type="eggNOG" id="COG2989">
    <property type="taxonomic scope" value="Bacteria"/>
</dbReference>
<dbReference type="EMBL" id="BBLT01000001">
    <property type="protein sequence ID" value="GAL83096.1"/>
    <property type="molecule type" value="Genomic_DNA"/>
</dbReference>
<dbReference type="CDD" id="cd16913">
    <property type="entry name" value="YkuD_like"/>
    <property type="match status" value="1"/>
</dbReference>
<dbReference type="InterPro" id="IPR002477">
    <property type="entry name" value="Peptidoglycan-bd-like"/>
</dbReference>
<dbReference type="Proteomes" id="UP000030185">
    <property type="component" value="Unassembled WGS sequence"/>
</dbReference>
<evidence type="ECO:0000256" key="5">
    <source>
        <dbReference type="ARBA" id="ARBA00022984"/>
    </source>
</evidence>
<accession>A0A098L8J6</accession>
<evidence type="ECO:0000256" key="7">
    <source>
        <dbReference type="PROSITE-ProRule" id="PRU01373"/>
    </source>
</evidence>
<evidence type="ECO:0000256" key="1">
    <source>
        <dbReference type="ARBA" id="ARBA00004752"/>
    </source>
</evidence>
<sequence>MKILSIVFLLLFLNSCDSKKTTTFQRDYNDSVSFNILLPEQNKISDSDIKKFIKKHPEYQPYQKKLEKFYIRRNFQPAWSKDYKFIPQAQMLINYLNHMNKHGLKTDSANIMALKEAIKKSNETQWFRLKDKQETFINTDILLSASFFKDSKKIWRGHFKNDDLENLWKIKHKKIKYGRTLDSILSSGANDPFTEFEPLHKDYKELKAVLNKYTEIAGNGGWPEVTPQGKVLIKGDIDSEIIHLRKRLYLSGDISHFEDNKTFDQELEQAVKHFQYRHKLKEDGIVKGETLKEMNIPIEDRIEQISINMERWRWVPEEPSEKYILVNIPEFKMHVFEKNSEIYNMKVIVGKSGAYTPIFSDQIEKIVINPSWIVPAKIATTELVPMIKRDTSILSKQNIEIYTDYSFNTMVNPDTIDWLTLDTRKFNYVLKQKSNFYNPLGHIKFLFPNEYDIYLHDTPSDYLFEESERNFSHGCIRIEDPIWLASYLLKDEPQWNKKKLYEAIYRQEEKSILLKKKLPVFILYFTTWVDETGTIHFLKDIYDHDKQLKSILESKE</sequence>
<evidence type="ECO:0000256" key="2">
    <source>
        <dbReference type="ARBA" id="ARBA00005992"/>
    </source>
</evidence>
<evidence type="ECO:0000256" key="6">
    <source>
        <dbReference type="ARBA" id="ARBA00023316"/>
    </source>
</evidence>
<dbReference type="InterPro" id="IPR052905">
    <property type="entry name" value="LD-transpeptidase_YkuD-like"/>
</dbReference>
<reference evidence="9 10" key="1">
    <citation type="submission" date="2014-09" db="EMBL/GenBank/DDBJ databases">
        <title>Sporocytophaga myxococcoides PG-01 genome sequencing.</title>
        <authorList>
            <person name="Liu L."/>
            <person name="Gao P.J."/>
            <person name="Chen G.J."/>
            <person name="Wang L.S."/>
        </authorList>
    </citation>
    <scope>NUCLEOTIDE SEQUENCE [LARGE SCALE GENOMIC DNA]</scope>
    <source>
        <strain evidence="9 10">PG-01</strain>
    </source>
</reference>
<dbReference type="PANTHER" id="PTHR41533:SF2">
    <property type="entry name" value="BLR7131 PROTEIN"/>
    <property type="match status" value="1"/>
</dbReference>
<dbReference type="AlphaFoldDB" id="A0A098L8J6"/>
<dbReference type="SUPFAM" id="SSF47090">
    <property type="entry name" value="PGBD-like"/>
    <property type="match status" value="1"/>
</dbReference>
<keyword evidence="10" id="KW-1185">Reference proteome</keyword>
<dbReference type="PANTHER" id="PTHR41533">
    <property type="entry name" value="L,D-TRANSPEPTIDASE HI_1667-RELATED"/>
    <property type="match status" value="1"/>
</dbReference>
<evidence type="ECO:0000313" key="9">
    <source>
        <dbReference type="EMBL" id="GAL83096.1"/>
    </source>
</evidence>
<dbReference type="Pfam" id="PF03734">
    <property type="entry name" value="YkuD"/>
    <property type="match status" value="1"/>
</dbReference>
<comment type="caution">
    <text evidence="9">The sequence shown here is derived from an EMBL/GenBank/DDBJ whole genome shotgun (WGS) entry which is preliminary data.</text>
</comment>
<dbReference type="GO" id="GO:0009252">
    <property type="term" value="P:peptidoglycan biosynthetic process"/>
    <property type="evidence" value="ECO:0007669"/>
    <property type="project" value="UniProtKB-UniPathway"/>
</dbReference>
<evidence type="ECO:0000259" key="8">
    <source>
        <dbReference type="PROSITE" id="PS52029"/>
    </source>
</evidence>
<dbReference type="SUPFAM" id="SSF141523">
    <property type="entry name" value="L,D-transpeptidase catalytic domain-like"/>
    <property type="match status" value="1"/>
</dbReference>
<dbReference type="OrthoDB" id="9778545at2"/>
<keyword evidence="4 7" id="KW-0133">Cell shape</keyword>
<keyword evidence="3" id="KW-0808">Transferase</keyword>
<organism evidence="9 10">
    <name type="scientific">Sporocytophaga myxococcoides</name>
    <dbReference type="NCBI Taxonomy" id="153721"/>
    <lineage>
        <taxon>Bacteria</taxon>
        <taxon>Pseudomonadati</taxon>
        <taxon>Bacteroidota</taxon>
        <taxon>Cytophagia</taxon>
        <taxon>Cytophagales</taxon>
        <taxon>Cytophagaceae</taxon>
        <taxon>Sporocytophaga</taxon>
    </lineage>
</organism>
<evidence type="ECO:0000256" key="3">
    <source>
        <dbReference type="ARBA" id="ARBA00022679"/>
    </source>
</evidence>
<evidence type="ECO:0000256" key="4">
    <source>
        <dbReference type="ARBA" id="ARBA00022960"/>
    </source>
</evidence>
<name>A0A098L8J6_9BACT</name>